<proteinExistence type="inferred from homology"/>
<dbReference type="CDD" id="cd00586">
    <property type="entry name" value="4HBT"/>
    <property type="match status" value="1"/>
</dbReference>
<sequence>MYSFTSRIRFSEVDTHLNLTLGSVIDYFQDCSTFHSEAVGMNIARLSAMKRAWILSSWQIVPVRFPKLGEKVTISTWPYDFHGFFGYRNFTMTGEDGECLVYANSIWIYMDTETGRPVKVDQEQEACFRIEEKFPMEYADRKIRMPEETEERESFQVAKHHLDINHHVNNAQYIKMAEEYLPEGFALKEMQTEYKKAAMLHDVIVPRVAREDGRLTVALTDAGGRPYAVVVFQEKQ</sequence>
<comment type="caution">
    <text evidence="10">The sequence shown here is derived from an EMBL/GenBank/DDBJ whole genome shotgun (WGS) entry which is preliminary data.</text>
</comment>
<evidence type="ECO:0000256" key="4">
    <source>
        <dbReference type="ARBA" id="ARBA00022832"/>
    </source>
</evidence>
<dbReference type="RefSeq" id="WP_178046541.1">
    <property type="nucleotide sequence ID" value="NZ_JAJEPR010000007.1"/>
</dbReference>
<dbReference type="Gene3D" id="3.10.129.10">
    <property type="entry name" value="Hotdog Thioesterase"/>
    <property type="match status" value="1"/>
</dbReference>
<evidence type="ECO:0000256" key="5">
    <source>
        <dbReference type="ARBA" id="ARBA00022946"/>
    </source>
</evidence>
<dbReference type="InterPro" id="IPR045023">
    <property type="entry name" value="FATA/B"/>
</dbReference>
<organism evidence="10 11">
    <name type="scientific">Fusicatenibacter faecihominis</name>
    <dbReference type="NCBI Taxonomy" id="2881276"/>
    <lineage>
        <taxon>Bacteria</taxon>
        <taxon>Bacillati</taxon>
        <taxon>Bacillota</taxon>
        <taxon>Clostridia</taxon>
        <taxon>Lachnospirales</taxon>
        <taxon>Lachnospiraceae</taxon>
        <taxon>Fusicatenibacter</taxon>
    </lineage>
</organism>
<keyword evidence="6" id="KW-0443">Lipid metabolism</keyword>
<evidence type="ECO:0000256" key="1">
    <source>
        <dbReference type="ARBA" id="ARBA00006500"/>
    </source>
</evidence>
<evidence type="ECO:0000256" key="6">
    <source>
        <dbReference type="ARBA" id="ARBA00023098"/>
    </source>
</evidence>
<dbReference type="AlphaFoldDB" id="A0AAE3DRR7"/>
<dbReference type="SUPFAM" id="SSF54637">
    <property type="entry name" value="Thioesterase/thiol ester dehydrase-isomerase"/>
    <property type="match status" value="2"/>
</dbReference>
<evidence type="ECO:0000313" key="10">
    <source>
        <dbReference type="EMBL" id="MCC2189377.1"/>
    </source>
</evidence>
<feature type="domain" description="Acyl-ACP thioesterase N-terminal hotdog" evidence="8">
    <location>
        <begin position="7"/>
        <end position="124"/>
    </location>
</feature>
<dbReference type="GO" id="GO:0016297">
    <property type="term" value="F:fatty acyl-[ACP] hydrolase activity"/>
    <property type="evidence" value="ECO:0007669"/>
    <property type="project" value="InterPro"/>
</dbReference>
<dbReference type="GO" id="GO:0000036">
    <property type="term" value="F:acyl carrier activity"/>
    <property type="evidence" value="ECO:0007669"/>
    <property type="project" value="TreeGrafter"/>
</dbReference>
<keyword evidence="4" id="KW-0276">Fatty acid metabolism</keyword>
<dbReference type="PANTHER" id="PTHR31727">
    <property type="entry name" value="OLEOYL-ACYL CARRIER PROTEIN THIOESTERASE 1, CHLOROPLASTIC"/>
    <property type="match status" value="1"/>
</dbReference>
<gene>
    <name evidence="10" type="ORF">LKD71_06060</name>
</gene>
<accession>A0AAE3DRR7</accession>
<dbReference type="Pfam" id="PF01643">
    <property type="entry name" value="Acyl-ACP_TE"/>
    <property type="match status" value="1"/>
</dbReference>
<reference evidence="10 11" key="1">
    <citation type="submission" date="2021-10" db="EMBL/GenBank/DDBJ databases">
        <title>Anaerobic single-cell dispensing facilitates the cultivation of human gut bacteria.</title>
        <authorList>
            <person name="Afrizal A."/>
        </authorList>
    </citation>
    <scope>NUCLEOTIDE SEQUENCE [LARGE SCALE GENOMIC DNA]</scope>
    <source>
        <strain evidence="10 11">CLA-AA-H277</strain>
    </source>
</reference>
<keyword evidence="2" id="KW-0444">Lipid biosynthesis</keyword>
<dbReference type="InterPro" id="IPR029069">
    <property type="entry name" value="HotDog_dom_sf"/>
</dbReference>
<dbReference type="EMBL" id="JAJEPR010000007">
    <property type="protein sequence ID" value="MCC2189377.1"/>
    <property type="molecule type" value="Genomic_DNA"/>
</dbReference>
<evidence type="ECO:0000256" key="3">
    <source>
        <dbReference type="ARBA" id="ARBA00022801"/>
    </source>
</evidence>
<evidence type="ECO:0000259" key="9">
    <source>
        <dbReference type="Pfam" id="PF20791"/>
    </source>
</evidence>
<evidence type="ECO:0000256" key="2">
    <source>
        <dbReference type="ARBA" id="ARBA00022516"/>
    </source>
</evidence>
<dbReference type="Proteomes" id="UP001197875">
    <property type="component" value="Unassembled WGS sequence"/>
</dbReference>
<dbReference type="PANTHER" id="PTHR31727:SF6">
    <property type="entry name" value="OLEOYL-ACYL CARRIER PROTEIN THIOESTERASE 1, CHLOROPLASTIC"/>
    <property type="match status" value="1"/>
</dbReference>
<name>A0AAE3DRR7_9FIRM</name>
<evidence type="ECO:0000256" key="7">
    <source>
        <dbReference type="ARBA" id="ARBA00023160"/>
    </source>
</evidence>
<evidence type="ECO:0000313" key="11">
    <source>
        <dbReference type="Proteomes" id="UP001197875"/>
    </source>
</evidence>
<protein>
    <submittedName>
        <fullName evidence="10">Acyl-[acyl-carrier-protein] thioesterase</fullName>
    </submittedName>
</protein>
<keyword evidence="11" id="KW-1185">Reference proteome</keyword>
<comment type="similarity">
    <text evidence="1">Belongs to the acyl-ACP thioesterase family.</text>
</comment>
<feature type="domain" description="Acyl-ACP thioesterase-like C-terminal" evidence="9">
    <location>
        <begin position="148"/>
        <end position="203"/>
    </location>
</feature>
<dbReference type="Pfam" id="PF20791">
    <property type="entry name" value="Acyl-ACP_TE_C"/>
    <property type="match status" value="1"/>
</dbReference>
<keyword evidence="5" id="KW-0809">Transit peptide</keyword>
<keyword evidence="7" id="KW-0275">Fatty acid biosynthesis</keyword>
<dbReference type="InterPro" id="IPR002864">
    <property type="entry name" value="Acyl-ACP_thioesterase_NHD"/>
</dbReference>
<evidence type="ECO:0000259" key="8">
    <source>
        <dbReference type="Pfam" id="PF01643"/>
    </source>
</evidence>
<keyword evidence="3" id="KW-0378">Hydrolase</keyword>
<dbReference type="InterPro" id="IPR049427">
    <property type="entry name" value="Acyl-ACP_TE_C"/>
</dbReference>